<dbReference type="Proteomes" id="UP000076738">
    <property type="component" value="Unassembled WGS sequence"/>
</dbReference>
<evidence type="ECO:0000313" key="1">
    <source>
        <dbReference type="EMBL" id="KZO95687.1"/>
    </source>
</evidence>
<sequence>MSMSWSTLRGRDVPRVLAPRCVCASLIVQHPRRPFSTVSNSNRTVGKVKWWMELAMWFPRKKGGKGMYTEGERSVVVPSDGQGPCCLEVLSSLRPFEATCQCFHPVTSIRREGETLGRMLQKEQRVGEECPRRNGRSSEKARQWALTRGAAVRGGWLL</sequence>
<organism evidence="1 2">
    <name type="scientific">Calocera viscosa (strain TUFC12733)</name>
    <dbReference type="NCBI Taxonomy" id="1330018"/>
    <lineage>
        <taxon>Eukaryota</taxon>
        <taxon>Fungi</taxon>
        <taxon>Dikarya</taxon>
        <taxon>Basidiomycota</taxon>
        <taxon>Agaricomycotina</taxon>
        <taxon>Dacrymycetes</taxon>
        <taxon>Dacrymycetales</taxon>
        <taxon>Dacrymycetaceae</taxon>
        <taxon>Calocera</taxon>
    </lineage>
</organism>
<dbReference type="AlphaFoldDB" id="A0A167LH48"/>
<gene>
    <name evidence="1" type="ORF">CALVIDRAFT_166386</name>
</gene>
<reference evidence="1 2" key="1">
    <citation type="journal article" date="2016" name="Mol. Biol. Evol.">
        <title>Comparative Genomics of Early-Diverging Mushroom-Forming Fungi Provides Insights into the Origins of Lignocellulose Decay Capabilities.</title>
        <authorList>
            <person name="Nagy L.G."/>
            <person name="Riley R."/>
            <person name="Tritt A."/>
            <person name="Adam C."/>
            <person name="Daum C."/>
            <person name="Floudas D."/>
            <person name="Sun H."/>
            <person name="Yadav J.S."/>
            <person name="Pangilinan J."/>
            <person name="Larsson K.H."/>
            <person name="Matsuura K."/>
            <person name="Barry K."/>
            <person name="Labutti K."/>
            <person name="Kuo R."/>
            <person name="Ohm R.A."/>
            <person name="Bhattacharya S.S."/>
            <person name="Shirouzu T."/>
            <person name="Yoshinaga Y."/>
            <person name="Martin F.M."/>
            <person name="Grigoriev I.V."/>
            <person name="Hibbett D.S."/>
        </authorList>
    </citation>
    <scope>NUCLEOTIDE SEQUENCE [LARGE SCALE GENOMIC DNA]</scope>
    <source>
        <strain evidence="1 2">TUFC12733</strain>
    </source>
</reference>
<name>A0A167LH48_CALVF</name>
<protein>
    <submittedName>
        <fullName evidence="1">Uncharacterized protein</fullName>
    </submittedName>
</protein>
<proteinExistence type="predicted"/>
<dbReference type="EMBL" id="KV417288">
    <property type="protein sequence ID" value="KZO95687.1"/>
    <property type="molecule type" value="Genomic_DNA"/>
</dbReference>
<keyword evidence="2" id="KW-1185">Reference proteome</keyword>
<evidence type="ECO:0000313" key="2">
    <source>
        <dbReference type="Proteomes" id="UP000076738"/>
    </source>
</evidence>
<accession>A0A167LH48</accession>